<name>K1WCJ9_MARBU</name>
<keyword evidence="4 6" id="KW-0472">Membrane</keyword>
<dbReference type="AlphaFoldDB" id="K1WCJ9"/>
<dbReference type="KEGG" id="mbe:MBM_06846"/>
<proteinExistence type="predicted"/>
<keyword evidence="3 6" id="KW-1133">Transmembrane helix</keyword>
<sequence length="691" mass="72827">MATNPNLPAGFFITTIEGKRCTAVPRALTSLPGGGPNKAAAQPPATNAMPVSTPPPSAPVPVVATGVAPAQPSRAAATYPAAVAAAPAIPIPSVPALVVAAAVTPSTFTTILTTTPTSSSHHNLPPFVALIASSLGNKKLPPSTPVAVAHSEVTASPTSHTGDGYRVDFAAPSHPNSSPNVKSTPSAGPRESSEALSMSSDSNRSIGPIIGGVVGALWMIALITFLFWFLRKGKERRESLLTPLNICRRSPFYDEEGASPVPTGRVSKWRTEIGYRTDRARNVSSDLVGNLSAFGASLRSKVSRDKSDAPNVNLNRGNSQFIDGPIPQCSTINSALSATAAHAIVKKKVTDGWERLRNGGLFFWRKKVEPADPFAIARSEKHARGSNSSPDFNRFPGIDHSGLQRQAEHRRVSLTHQSPTLPQLGHLGPKPKASEAPFVGPRPTASRHSPTGSAKFKLFPDPMPKPTNLYSDPPPKTPLKAAIPNLNTYMSDVVRSRDQSIDAVTPSSNHATATTPMYHSPSTISSPPASRDSYRDTVSKNFSENVRKGKGGPDPFDLERAELWKPKELTSSNLYSSPLGTSKGPHAHNNNEITNNGSAYAQYRQWKPSAALSKYSSGMFGWGDPGPGMAPRKLSDTSSLGANAGSQGGSLDYGNGSDSLYASLEQQLKGAGVTRGLSSASKASSRGGWGR</sequence>
<dbReference type="EMBL" id="JH921443">
    <property type="protein sequence ID" value="EKD15085.1"/>
    <property type="molecule type" value="Genomic_DNA"/>
</dbReference>
<dbReference type="PANTHER" id="PTHR15549:SF26">
    <property type="entry name" value="AXIAL BUDDING PATTERN PROTEIN 2-RELATED"/>
    <property type="match status" value="1"/>
</dbReference>
<dbReference type="OrthoDB" id="5240840at2759"/>
<dbReference type="GO" id="GO:0071944">
    <property type="term" value="C:cell periphery"/>
    <property type="evidence" value="ECO:0007669"/>
    <property type="project" value="UniProtKB-ARBA"/>
</dbReference>
<keyword evidence="2 6" id="KW-0812">Transmembrane</keyword>
<evidence type="ECO:0000256" key="1">
    <source>
        <dbReference type="ARBA" id="ARBA00004167"/>
    </source>
</evidence>
<evidence type="ECO:0000313" key="8">
    <source>
        <dbReference type="Proteomes" id="UP000006753"/>
    </source>
</evidence>
<feature type="compositionally biased region" description="Polar residues" evidence="5">
    <location>
        <begin position="174"/>
        <end position="186"/>
    </location>
</feature>
<reference evidence="7 8" key="1">
    <citation type="journal article" date="2012" name="BMC Genomics">
        <title>Sequencing the genome of Marssonina brunnea reveals fungus-poplar co-evolution.</title>
        <authorList>
            <person name="Zhu S."/>
            <person name="Cao Y.-Z."/>
            <person name="Jiang C."/>
            <person name="Tan B.-Y."/>
            <person name="Wang Z."/>
            <person name="Feng S."/>
            <person name="Zhang L."/>
            <person name="Su X.-H."/>
            <person name="Brejova B."/>
            <person name="Vinar T."/>
            <person name="Xu M."/>
            <person name="Wang M.-X."/>
            <person name="Zhang S.-G."/>
            <person name="Huang M.-R."/>
            <person name="Wu R."/>
            <person name="Zhou Y."/>
        </authorList>
    </citation>
    <scope>NUCLEOTIDE SEQUENCE [LARGE SCALE GENOMIC DNA]</scope>
    <source>
        <strain evidence="7 8">MB_m1</strain>
    </source>
</reference>
<feature type="region of interest" description="Disordered" evidence="5">
    <location>
        <begin position="29"/>
        <end position="54"/>
    </location>
</feature>
<feature type="transmembrane region" description="Helical" evidence="6">
    <location>
        <begin position="206"/>
        <end position="230"/>
    </location>
</feature>
<feature type="region of interest" description="Disordered" evidence="5">
    <location>
        <begin position="150"/>
        <end position="202"/>
    </location>
</feature>
<dbReference type="GeneID" id="18762781"/>
<dbReference type="OMA" id="FFITTIE"/>
<evidence type="ECO:0000256" key="6">
    <source>
        <dbReference type="SAM" id="Phobius"/>
    </source>
</evidence>
<gene>
    <name evidence="7" type="ORF">MBM_06846</name>
</gene>
<evidence type="ECO:0000256" key="5">
    <source>
        <dbReference type="SAM" id="MobiDB-lite"/>
    </source>
</evidence>
<feature type="region of interest" description="Disordered" evidence="5">
    <location>
        <begin position="405"/>
        <end position="462"/>
    </location>
</feature>
<accession>K1WCJ9</accession>
<dbReference type="GO" id="GO:0016020">
    <property type="term" value="C:membrane"/>
    <property type="evidence" value="ECO:0007669"/>
    <property type="project" value="UniProtKB-SubCell"/>
</dbReference>
<evidence type="ECO:0000313" key="7">
    <source>
        <dbReference type="EMBL" id="EKD15085.1"/>
    </source>
</evidence>
<comment type="subcellular location">
    <subcellularLocation>
        <location evidence="1">Membrane</location>
        <topology evidence="1">Single-pass membrane protein</topology>
    </subcellularLocation>
</comment>
<dbReference type="eggNOG" id="ENOG502SR4V">
    <property type="taxonomic scope" value="Eukaryota"/>
</dbReference>
<dbReference type="InterPro" id="IPR051694">
    <property type="entry name" value="Immunoregulatory_rcpt-like"/>
</dbReference>
<keyword evidence="8" id="KW-1185">Reference proteome</keyword>
<feature type="region of interest" description="Disordered" evidence="5">
    <location>
        <begin position="627"/>
        <end position="656"/>
    </location>
</feature>
<feature type="compositionally biased region" description="Polar residues" evidence="5">
    <location>
        <begin position="636"/>
        <end position="645"/>
    </location>
</feature>
<evidence type="ECO:0000256" key="2">
    <source>
        <dbReference type="ARBA" id="ARBA00022692"/>
    </source>
</evidence>
<dbReference type="HOGENOM" id="CLU_022556_0_0_1"/>
<feature type="region of interest" description="Disordered" evidence="5">
    <location>
        <begin position="670"/>
        <end position="691"/>
    </location>
</feature>
<evidence type="ECO:0000256" key="3">
    <source>
        <dbReference type="ARBA" id="ARBA00022989"/>
    </source>
</evidence>
<feature type="compositionally biased region" description="Polar residues" evidence="5">
    <location>
        <begin position="505"/>
        <end position="528"/>
    </location>
</feature>
<evidence type="ECO:0000256" key="4">
    <source>
        <dbReference type="ARBA" id="ARBA00023136"/>
    </source>
</evidence>
<dbReference type="Proteomes" id="UP000006753">
    <property type="component" value="Unassembled WGS sequence"/>
</dbReference>
<dbReference type="RefSeq" id="XP_007294735.1">
    <property type="nucleotide sequence ID" value="XM_007294673.1"/>
</dbReference>
<dbReference type="PANTHER" id="PTHR15549">
    <property type="entry name" value="PAIRED IMMUNOGLOBULIN-LIKE TYPE 2 RECEPTOR"/>
    <property type="match status" value="1"/>
</dbReference>
<feature type="region of interest" description="Disordered" evidence="5">
    <location>
        <begin position="504"/>
        <end position="535"/>
    </location>
</feature>
<organism evidence="7 8">
    <name type="scientific">Marssonina brunnea f. sp. multigermtubi (strain MB_m1)</name>
    <name type="common">Marssonina leaf spot fungus</name>
    <dbReference type="NCBI Taxonomy" id="1072389"/>
    <lineage>
        <taxon>Eukaryota</taxon>
        <taxon>Fungi</taxon>
        <taxon>Dikarya</taxon>
        <taxon>Ascomycota</taxon>
        <taxon>Pezizomycotina</taxon>
        <taxon>Leotiomycetes</taxon>
        <taxon>Helotiales</taxon>
        <taxon>Drepanopezizaceae</taxon>
        <taxon>Drepanopeziza</taxon>
    </lineage>
</organism>
<protein>
    <submittedName>
        <fullName evidence="7">Uncharacterized protein</fullName>
    </submittedName>
</protein>
<dbReference type="InParanoid" id="K1WCJ9"/>